<name>A0A0R1P683_LIMMU</name>
<accession>A0A0R1P683</accession>
<evidence type="ECO:0000256" key="8">
    <source>
        <dbReference type="SAM" id="Phobius"/>
    </source>
</evidence>
<dbReference type="Proteomes" id="UP000050901">
    <property type="component" value="Unassembled WGS sequence"/>
</dbReference>
<evidence type="ECO:0000256" key="2">
    <source>
        <dbReference type="ARBA" id="ARBA00022448"/>
    </source>
</evidence>
<dbReference type="InterPro" id="IPR003352">
    <property type="entry name" value="PTS_EIIC"/>
</dbReference>
<evidence type="ECO:0000256" key="3">
    <source>
        <dbReference type="ARBA" id="ARBA00022475"/>
    </source>
</evidence>
<evidence type="ECO:0000256" key="4">
    <source>
        <dbReference type="ARBA" id="ARBA00022597"/>
    </source>
</evidence>
<keyword evidence="7 8" id="KW-0472">Membrane</keyword>
<feature type="transmembrane region" description="Helical" evidence="8">
    <location>
        <begin position="324"/>
        <end position="342"/>
    </location>
</feature>
<feature type="transmembrane region" description="Helical" evidence="8">
    <location>
        <begin position="63"/>
        <end position="85"/>
    </location>
</feature>
<evidence type="ECO:0000313" key="11">
    <source>
        <dbReference type="Proteomes" id="UP000050901"/>
    </source>
</evidence>
<comment type="caution">
    <text evidence="10">The sequence shown here is derived from an EMBL/GenBank/DDBJ whole genome shotgun (WGS) entry which is preliminary data.</text>
</comment>
<dbReference type="GO" id="GO:0005886">
    <property type="term" value="C:plasma membrane"/>
    <property type="evidence" value="ECO:0007669"/>
    <property type="project" value="UniProtKB-SubCell"/>
</dbReference>
<reference evidence="10 11" key="1">
    <citation type="journal article" date="2015" name="Genome Announc.">
        <title>Expanding the biotechnology potential of lactobacilli through comparative genomics of 213 strains and associated genera.</title>
        <authorList>
            <person name="Sun Z."/>
            <person name="Harris H.M."/>
            <person name="McCann A."/>
            <person name="Guo C."/>
            <person name="Argimon S."/>
            <person name="Zhang W."/>
            <person name="Yang X."/>
            <person name="Jeffery I.B."/>
            <person name="Cooney J.C."/>
            <person name="Kagawa T.F."/>
            <person name="Liu W."/>
            <person name="Song Y."/>
            <person name="Salvetti E."/>
            <person name="Wrobel A."/>
            <person name="Rasinkangas P."/>
            <person name="Parkhill J."/>
            <person name="Rea M.C."/>
            <person name="O'Sullivan O."/>
            <person name="Ritari J."/>
            <person name="Douillard F.P."/>
            <person name="Paul Ross R."/>
            <person name="Yang R."/>
            <person name="Briner A.E."/>
            <person name="Felis G.E."/>
            <person name="de Vos W.M."/>
            <person name="Barrangou R."/>
            <person name="Klaenhammer T.R."/>
            <person name="Caufield P.W."/>
            <person name="Cui Y."/>
            <person name="Zhang H."/>
            <person name="O'Toole P.W."/>
        </authorList>
    </citation>
    <scope>NUCLEOTIDE SEQUENCE [LARGE SCALE GENOMIC DNA]</scope>
    <source>
        <strain evidence="10 11">DSM 13345</strain>
    </source>
</reference>
<keyword evidence="2" id="KW-0813">Transport</keyword>
<keyword evidence="4" id="KW-0762">Sugar transport</keyword>
<keyword evidence="3" id="KW-1003">Cell membrane</keyword>
<keyword evidence="6 8" id="KW-1133">Transmembrane helix</keyword>
<feature type="transmembrane region" description="Helical" evidence="8">
    <location>
        <begin position="263"/>
        <end position="287"/>
    </location>
</feature>
<feature type="transmembrane region" description="Helical" evidence="8">
    <location>
        <begin position="199"/>
        <end position="232"/>
    </location>
</feature>
<feature type="transmembrane region" description="Helical" evidence="8">
    <location>
        <begin position="97"/>
        <end position="118"/>
    </location>
</feature>
<comment type="subcellular location">
    <subcellularLocation>
        <location evidence="1">Cell membrane</location>
        <topology evidence="1">Multi-pass membrane protein</topology>
    </subcellularLocation>
</comment>
<dbReference type="PATRIC" id="fig|1423771.3.peg.161"/>
<feature type="transmembrane region" description="Helical" evidence="8">
    <location>
        <begin position="238"/>
        <end position="256"/>
    </location>
</feature>
<dbReference type="Pfam" id="PF13303">
    <property type="entry name" value="PTS_EIIC_2"/>
    <property type="match status" value="1"/>
</dbReference>
<proteinExistence type="predicted"/>
<organism evidence="10 11">
    <name type="scientific">Limosilactobacillus mucosae DSM 13345</name>
    <dbReference type="NCBI Taxonomy" id="1423771"/>
    <lineage>
        <taxon>Bacteria</taxon>
        <taxon>Bacillati</taxon>
        <taxon>Bacillota</taxon>
        <taxon>Bacilli</taxon>
        <taxon>Lactobacillales</taxon>
        <taxon>Lactobacillaceae</taxon>
        <taxon>Limosilactobacillus</taxon>
    </lineage>
</organism>
<dbReference type="GO" id="GO:0009401">
    <property type="term" value="P:phosphoenolpyruvate-dependent sugar phosphotransferase system"/>
    <property type="evidence" value="ECO:0007669"/>
    <property type="project" value="InterPro"/>
</dbReference>
<dbReference type="GO" id="GO:0008982">
    <property type="term" value="F:protein-N(PI)-phosphohistidine-sugar phosphotransferase activity"/>
    <property type="evidence" value="ECO:0007669"/>
    <property type="project" value="InterPro"/>
</dbReference>
<gene>
    <name evidence="10" type="ORF">FC47_GL000161</name>
</gene>
<feature type="transmembrane region" description="Helical" evidence="8">
    <location>
        <begin position="164"/>
        <end position="187"/>
    </location>
</feature>
<dbReference type="EMBL" id="AZEQ01000001">
    <property type="protein sequence ID" value="KRL27641.1"/>
    <property type="molecule type" value="Genomic_DNA"/>
</dbReference>
<feature type="domain" description="Phosphotransferase system EIIC" evidence="9">
    <location>
        <begin position="66"/>
        <end position="406"/>
    </location>
</feature>
<evidence type="ECO:0000313" key="10">
    <source>
        <dbReference type="EMBL" id="KRL27641.1"/>
    </source>
</evidence>
<feature type="transmembrane region" description="Helical" evidence="8">
    <location>
        <begin position="372"/>
        <end position="391"/>
    </location>
</feature>
<evidence type="ECO:0000256" key="7">
    <source>
        <dbReference type="ARBA" id="ARBA00023136"/>
    </source>
</evidence>
<keyword evidence="5 8" id="KW-0812">Transmembrane</keyword>
<feature type="transmembrane region" description="Helical" evidence="8">
    <location>
        <begin position="125"/>
        <end position="144"/>
    </location>
</feature>
<evidence type="ECO:0000256" key="6">
    <source>
        <dbReference type="ARBA" id="ARBA00022989"/>
    </source>
</evidence>
<feature type="transmembrane region" description="Helical" evidence="8">
    <location>
        <begin position="349"/>
        <end position="366"/>
    </location>
</feature>
<sequence>MDKHEFGSSLDIHCLLNRQWMFLLKIDEKKEVMHMEQAANTKQANFSMSARERAVHKTTVKEYAYNISAAVANAILVTLGMGLLMQTIAGFVHFQPLYMAGTLAQDLLAPALGIAVAVELRTTTLVMFSSMIAATVGSNAVHFVTATKGVAAVTATGQTAVQAAGTGVFSTGQPVSAVCAALIAALLGKYLSGKTPLDMVLVPFAATMVGTLAGLGLAAVVTPALIAVSGFIAKSMAVNPVLGSVCISVVWALFLMTPASSAALAVALTLDPVSAAAAAIGTTAQFVGFTAMSWKQNTVGANIAQFVVTPKLQFPNLIVNPLQLIPPVVAAAVCAPLATVLFNFRATYTVGGLGLNSFIAPIYFWGQGTGSFATYVVCGMALPALISVVGFQIMKKMKLVRDGEMHLTVL</sequence>
<evidence type="ECO:0000259" key="9">
    <source>
        <dbReference type="Pfam" id="PF13303"/>
    </source>
</evidence>
<evidence type="ECO:0000256" key="5">
    <source>
        <dbReference type="ARBA" id="ARBA00022692"/>
    </source>
</evidence>
<protein>
    <submittedName>
        <fullName evidence="10">Toxin regulator</fullName>
    </submittedName>
</protein>
<dbReference type="AlphaFoldDB" id="A0A0R1P683"/>
<evidence type="ECO:0000256" key="1">
    <source>
        <dbReference type="ARBA" id="ARBA00004651"/>
    </source>
</evidence>